<feature type="transmembrane region" description="Helical" evidence="6">
    <location>
        <begin position="290"/>
        <end position="316"/>
    </location>
</feature>
<dbReference type="Proteomes" id="UP000324104">
    <property type="component" value="Unassembled WGS sequence"/>
</dbReference>
<dbReference type="PANTHER" id="PTHR11706:SF33">
    <property type="entry name" value="NATURAL RESISTANCE-ASSOCIATED MACROPHAGE PROTEIN 2"/>
    <property type="match status" value="1"/>
</dbReference>
<keyword evidence="8" id="KW-1185">Reference proteome</keyword>
<evidence type="ECO:0000256" key="2">
    <source>
        <dbReference type="ARBA" id="ARBA00022448"/>
    </source>
</evidence>
<feature type="transmembrane region" description="Helical" evidence="6">
    <location>
        <begin position="328"/>
        <end position="347"/>
    </location>
</feature>
<feature type="transmembrane region" description="Helical" evidence="6">
    <location>
        <begin position="28"/>
        <end position="48"/>
    </location>
</feature>
<keyword evidence="2" id="KW-0813">Transport</keyword>
<feature type="transmembrane region" description="Helical" evidence="6">
    <location>
        <begin position="353"/>
        <end position="378"/>
    </location>
</feature>
<dbReference type="InterPro" id="IPR001046">
    <property type="entry name" value="NRAMP_fam"/>
</dbReference>
<feature type="transmembrane region" description="Helical" evidence="6">
    <location>
        <begin position="135"/>
        <end position="153"/>
    </location>
</feature>
<dbReference type="EMBL" id="VTAW01000001">
    <property type="protein sequence ID" value="TYT64005.1"/>
    <property type="molecule type" value="Genomic_DNA"/>
</dbReference>
<feature type="transmembrane region" description="Helical" evidence="6">
    <location>
        <begin position="198"/>
        <end position="221"/>
    </location>
</feature>
<dbReference type="RefSeq" id="WP_149079810.1">
    <property type="nucleotide sequence ID" value="NZ_VTAW01000001.1"/>
</dbReference>
<feature type="transmembrane region" description="Helical" evidence="6">
    <location>
        <begin position="422"/>
        <end position="448"/>
    </location>
</feature>
<comment type="caution">
    <text evidence="7">The sequence shown here is derived from an EMBL/GenBank/DDBJ whole genome shotgun (WGS) entry which is preliminary data.</text>
</comment>
<gene>
    <name evidence="7" type="ORF">FYC77_02035</name>
</gene>
<reference evidence="7 8" key="1">
    <citation type="submission" date="2019-08" db="EMBL/GenBank/DDBJ databases">
        <title>Archaea genome.</title>
        <authorList>
            <person name="Kajale S."/>
            <person name="Shouche Y."/>
            <person name="Deshpande N."/>
            <person name="Sharma A."/>
        </authorList>
    </citation>
    <scope>NUCLEOTIDE SEQUENCE [LARGE SCALE GENOMIC DNA]</scope>
    <source>
        <strain evidence="7 8">ESP3B_9</strain>
    </source>
</reference>
<evidence type="ECO:0000313" key="7">
    <source>
        <dbReference type="EMBL" id="TYT64005.1"/>
    </source>
</evidence>
<organism evidence="7 8">
    <name type="scientific">Natrialba swarupiae</name>
    <dbReference type="NCBI Taxonomy" id="2448032"/>
    <lineage>
        <taxon>Archaea</taxon>
        <taxon>Methanobacteriati</taxon>
        <taxon>Methanobacteriota</taxon>
        <taxon>Stenosarchaea group</taxon>
        <taxon>Halobacteria</taxon>
        <taxon>Halobacteriales</taxon>
        <taxon>Natrialbaceae</taxon>
        <taxon>Natrialba</taxon>
    </lineage>
</organism>
<accession>A0A5D5ASZ6</accession>
<feature type="transmembrane region" description="Helical" evidence="6">
    <location>
        <begin position="390"/>
        <end position="410"/>
    </location>
</feature>
<keyword evidence="5 6" id="KW-0472">Membrane</keyword>
<keyword evidence="4 6" id="KW-1133">Transmembrane helix</keyword>
<evidence type="ECO:0000256" key="5">
    <source>
        <dbReference type="ARBA" id="ARBA00023136"/>
    </source>
</evidence>
<feature type="transmembrane region" description="Helical" evidence="6">
    <location>
        <begin position="160"/>
        <end position="178"/>
    </location>
</feature>
<dbReference type="PANTHER" id="PTHR11706">
    <property type="entry name" value="SOLUTE CARRIER PROTEIN FAMILY 11 MEMBER"/>
    <property type="match status" value="1"/>
</dbReference>
<feature type="transmembrane region" description="Helical" evidence="6">
    <location>
        <begin position="233"/>
        <end position="261"/>
    </location>
</feature>
<comment type="subcellular location">
    <subcellularLocation>
        <location evidence="1">Membrane</location>
        <topology evidence="1">Multi-pass membrane protein</topology>
    </subcellularLocation>
</comment>
<evidence type="ECO:0000256" key="6">
    <source>
        <dbReference type="SAM" id="Phobius"/>
    </source>
</evidence>
<name>A0A5D5ASZ6_9EURY</name>
<dbReference type="GO" id="GO:0015086">
    <property type="term" value="F:cadmium ion transmembrane transporter activity"/>
    <property type="evidence" value="ECO:0007669"/>
    <property type="project" value="TreeGrafter"/>
</dbReference>
<sequence length="455" mass="46462">MGTEGVSHESTATRRQTVGRYLSKMGPAWLAGAIAAGPATMASVITAGAAFEYALLWVVIASAVLGTTAQYLSMRLGLLTEAGIVGVVEEHIGEFWAWVLVIDAVLASGLAQIVIMKTLADVSAAITGVDARLWGVAWAAILAIGLAVGGYSIAELGAKVIVSAVVLAFVASVFVVPIDPGAAATGLVPVIPDGLSGALIAAGVLGGAVHITLVTMHTYTLRARGWTREEYDLGLFDVGASMLVAFGIFSLATFLVAASVLHTPDLVAAELDAAAAAEALGPLAGEYAQWLFLLGLWGAAISTLGANTVVPPYLLADKFGWEADVSDARFKVAIVAVAAVGAVGAFLEGAFFPLLVLVLAFGLIGTPFALVVVLYLLNHPDAVPEPNPRLANVGGIILVGVAAVTAGSFVRDELTVVASDPLSTSGFVVTFAVVMTVATAGLIGKYVLAVRTRSD</sequence>
<feature type="transmembrane region" description="Helical" evidence="6">
    <location>
        <begin position="54"/>
        <end position="74"/>
    </location>
</feature>
<dbReference type="GO" id="GO:0005384">
    <property type="term" value="F:manganese ion transmembrane transporter activity"/>
    <property type="evidence" value="ECO:0007669"/>
    <property type="project" value="TreeGrafter"/>
</dbReference>
<dbReference type="GO" id="GO:0005886">
    <property type="term" value="C:plasma membrane"/>
    <property type="evidence" value="ECO:0007669"/>
    <property type="project" value="TreeGrafter"/>
</dbReference>
<feature type="transmembrane region" description="Helical" evidence="6">
    <location>
        <begin position="95"/>
        <end position="115"/>
    </location>
</feature>
<evidence type="ECO:0000256" key="3">
    <source>
        <dbReference type="ARBA" id="ARBA00022692"/>
    </source>
</evidence>
<dbReference type="GO" id="GO:0034755">
    <property type="term" value="P:iron ion transmembrane transport"/>
    <property type="evidence" value="ECO:0007669"/>
    <property type="project" value="TreeGrafter"/>
</dbReference>
<dbReference type="Pfam" id="PF01566">
    <property type="entry name" value="Nramp"/>
    <property type="match status" value="1"/>
</dbReference>
<keyword evidence="3 6" id="KW-0812">Transmembrane</keyword>
<dbReference type="AlphaFoldDB" id="A0A5D5ASZ6"/>
<proteinExistence type="predicted"/>
<protein>
    <submittedName>
        <fullName evidence="7">Divalent metal cation transporter</fullName>
    </submittedName>
</protein>
<evidence type="ECO:0000256" key="4">
    <source>
        <dbReference type="ARBA" id="ARBA00022989"/>
    </source>
</evidence>
<evidence type="ECO:0000256" key="1">
    <source>
        <dbReference type="ARBA" id="ARBA00004141"/>
    </source>
</evidence>
<evidence type="ECO:0000313" key="8">
    <source>
        <dbReference type="Proteomes" id="UP000324104"/>
    </source>
</evidence>